<dbReference type="CDD" id="cd01367">
    <property type="entry name" value="KISc_KIF2_like"/>
    <property type="match status" value="1"/>
</dbReference>
<dbReference type="PANTHER" id="PTHR47971:SF8">
    <property type="entry name" value="KINESIN-LIKE PROTEIN"/>
    <property type="match status" value="1"/>
</dbReference>
<sequence>NLQRTRLVAPSSGACCLLLSSTTGRIHHAMVTALNEENESVTVEWLENGDTKGKEVGLRKKRELNNEIRVVPFVHTLSIGIGFQSIRHSASVGTTRARPSHQVPPSEPPPPAIQPPPTQAQTLLQQQMARRKSNCVKEVEKLQEKREKRRLQQQELREKKAQEVDATLPNYEIMCMIRDFRASLDYRPLNTTDLIEEHRICVCVRARPLNKKELTTKDLDVITVPSKDVVMVHEPKQKVDLTRYLENQTFRFDYAFDDSTTNEMVYRFTARPLVETIFERGMATCFAYGQTGSGKTHTMGGDFSGKNQDCSKGIYALAAREVFVMLGKPNYKKLDLQVFATFFEIYSGKVFDLLNRKAKLRVLEDGKQQVQVVGLQEKEVKCTEDVLRLIEVGNSCRTSGQTSANAHSSRSHAVFQIILRRRGKMHGKFSLIDLAGNERGADTSSADRQTRLEGAEINKSLLALKECIRALGRNKPHTPFRASKLTQVLRDSFIGENSRTCMIATISPGMASCENTLNTLRYLSLDGEGLMDSPLGDHHAQLEVLEAQWGVGSSPQRDDLKLLCEQNVRRTHTWTHTHMHTHTHGRTQTYYGHTHTHTWAHTHTYRNTHPWIYTHIHTHTQKYAHIRIWTYTNMDIDTHTHTNIHTHMDLQKHTHTHTHIW</sequence>
<comment type="similarity">
    <text evidence="12 13">Belongs to the TRAFAC class myosin-kinesin ATPase superfamily. Kinesin family.</text>
</comment>
<evidence type="ECO:0000256" key="1">
    <source>
        <dbReference type="ARBA" id="ARBA00004245"/>
    </source>
</evidence>
<evidence type="ECO:0000313" key="17">
    <source>
        <dbReference type="Ensembl" id="ENSGMOP00000067907.1"/>
    </source>
</evidence>
<keyword evidence="4 13" id="KW-0493">Microtubule</keyword>
<dbReference type="GO" id="GO:0003777">
    <property type="term" value="F:microtubule motor activity"/>
    <property type="evidence" value="ECO:0007669"/>
    <property type="project" value="InterPro"/>
</dbReference>
<dbReference type="GeneTree" id="ENSGT00940000155570"/>
<keyword evidence="9 12" id="KW-0505">Motor protein</keyword>
<evidence type="ECO:0000256" key="6">
    <source>
        <dbReference type="ARBA" id="ARBA00022776"/>
    </source>
</evidence>
<dbReference type="GO" id="GO:0005524">
    <property type="term" value="F:ATP binding"/>
    <property type="evidence" value="ECO:0007669"/>
    <property type="project" value="UniProtKB-UniRule"/>
</dbReference>
<evidence type="ECO:0000256" key="7">
    <source>
        <dbReference type="ARBA" id="ARBA00022840"/>
    </source>
</evidence>
<dbReference type="GO" id="GO:0007018">
    <property type="term" value="P:microtubule-based movement"/>
    <property type="evidence" value="ECO:0007669"/>
    <property type="project" value="InterPro"/>
</dbReference>
<dbReference type="PROSITE" id="PS50067">
    <property type="entry name" value="KINESIN_MOTOR_2"/>
    <property type="match status" value="1"/>
</dbReference>
<dbReference type="InterPro" id="IPR027640">
    <property type="entry name" value="Kinesin-like_fam"/>
</dbReference>
<protein>
    <recommendedName>
        <fullName evidence="13">Kinesin-like protein</fullName>
    </recommendedName>
</protein>
<keyword evidence="7 12" id="KW-0067">ATP-binding</keyword>
<dbReference type="InterPro" id="IPR001752">
    <property type="entry name" value="Kinesin_motor_dom"/>
</dbReference>
<dbReference type="GO" id="GO:0005874">
    <property type="term" value="C:microtubule"/>
    <property type="evidence" value="ECO:0007669"/>
    <property type="project" value="UniProtKB-KW"/>
</dbReference>
<feature type="compositionally biased region" description="Pro residues" evidence="15">
    <location>
        <begin position="105"/>
        <end position="118"/>
    </location>
</feature>
<evidence type="ECO:0000256" key="11">
    <source>
        <dbReference type="ARBA" id="ARBA00023306"/>
    </source>
</evidence>
<keyword evidence="2" id="KW-0963">Cytoplasm</keyword>
<name>A0A8C5CW23_GADMO</name>
<dbReference type="SUPFAM" id="SSF52540">
    <property type="entry name" value="P-loop containing nucleoside triphosphate hydrolases"/>
    <property type="match status" value="1"/>
</dbReference>
<evidence type="ECO:0000259" key="16">
    <source>
        <dbReference type="PROSITE" id="PS50067"/>
    </source>
</evidence>
<evidence type="ECO:0000313" key="18">
    <source>
        <dbReference type="Proteomes" id="UP000694546"/>
    </source>
</evidence>
<dbReference type="Proteomes" id="UP000694546">
    <property type="component" value="Chromosome 19"/>
</dbReference>
<dbReference type="PANTHER" id="PTHR47971">
    <property type="entry name" value="KINESIN-RELATED PROTEIN 6"/>
    <property type="match status" value="1"/>
</dbReference>
<accession>A0A8C5CW23</accession>
<dbReference type="PROSITE" id="PS00411">
    <property type="entry name" value="KINESIN_MOTOR_1"/>
    <property type="match status" value="1"/>
</dbReference>
<dbReference type="Ensembl" id="ENSGMOT00000075425.1">
    <property type="protein sequence ID" value="ENSGMOP00000067907.1"/>
    <property type="gene ID" value="ENSGMOG00000018385.2"/>
</dbReference>
<evidence type="ECO:0000256" key="15">
    <source>
        <dbReference type="SAM" id="MobiDB-lite"/>
    </source>
</evidence>
<evidence type="ECO:0000256" key="4">
    <source>
        <dbReference type="ARBA" id="ARBA00022701"/>
    </source>
</evidence>
<proteinExistence type="inferred from homology"/>
<dbReference type="InterPro" id="IPR019821">
    <property type="entry name" value="Kinesin_motor_CS"/>
</dbReference>
<reference evidence="17" key="2">
    <citation type="submission" date="2025-09" db="UniProtKB">
        <authorList>
            <consortium name="Ensembl"/>
        </authorList>
    </citation>
    <scope>IDENTIFICATION</scope>
</reference>
<evidence type="ECO:0000256" key="5">
    <source>
        <dbReference type="ARBA" id="ARBA00022741"/>
    </source>
</evidence>
<feature type="coiled-coil region" evidence="14">
    <location>
        <begin position="125"/>
        <end position="162"/>
    </location>
</feature>
<dbReference type="InterPro" id="IPR036961">
    <property type="entry name" value="Kinesin_motor_dom_sf"/>
</dbReference>
<dbReference type="GO" id="GO:0007019">
    <property type="term" value="P:microtubule depolymerization"/>
    <property type="evidence" value="ECO:0007669"/>
    <property type="project" value="TreeGrafter"/>
</dbReference>
<evidence type="ECO:0000256" key="12">
    <source>
        <dbReference type="PROSITE-ProRule" id="PRU00283"/>
    </source>
</evidence>
<feature type="domain" description="Kinesin motor" evidence="16">
    <location>
        <begin position="199"/>
        <end position="529"/>
    </location>
</feature>
<keyword evidence="10" id="KW-0206">Cytoskeleton</keyword>
<evidence type="ECO:0000256" key="10">
    <source>
        <dbReference type="ARBA" id="ARBA00023212"/>
    </source>
</evidence>
<keyword evidence="8 14" id="KW-0175">Coiled coil</keyword>
<dbReference type="PRINTS" id="PR00380">
    <property type="entry name" value="KINESINHEAVY"/>
</dbReference>
<dbReference type="Pfam" id="PF22923">
    <property type="entry name" value="KIF2A-like_1st"/>
    <property type="match status" value="1"/>
</dbReference>
<dbReference type="SMART" id="SM00129">
    <property type="entry name" value="KISc"/>
    <property type="match status" value="1"/>
</dbReference>
<dbReference type="AlphaFoldDB" id="A0A8C5CW23"/>
<keyword evidence="18" id="KW-1185">Reference proteome</keyword>
<evidence type="ECO:0000256" key="9">
    <source>
        <dbReference type="ARBA" id="ARBA00023175"/>
    </source>
</evidence>
<keyword evidence="11" id="KW-0131">Cell cycle</keyword>
<dbReference type="GO" id="GO:0008017">
    <property type="term" value="F:microtubule binding"/>
    <property type="evidence" value="ECO:0007669"/>
    <property type="project" value="InterPro"/>
</dbReference>
<evidence type="ECO:0000256" key="13">
    <source>
        <dbReference type="RuleBase" id="RU000394"/>
    </source>
</evidence>
<evidence type="ECO:0000256" key="8">
    <source>
        <dbReference type="ARBA" id="ARBA00023054"/>
    </source>
</evidence>
<dbReference type="Pfam" id="PF00225">
    <property type="entry name" value="Kinesin"/>
    <property type="match status" value="1"/>
</dbReference>
<keyword evidence="5 12" id="KW-0547">Nucleotide-binding</keyword>
<dbReference type="GO" id="GO:0051301">
    <property type="term" value="P:cell division"/>
    <property type="evidence" value="ECO:0007669"/>
    <property type="project" value="UniProtKB-KW"/>
</dbReference>
<dbReference type="Gene3D" id="3.40.850.10">
    <property type="entry name" value="Kinesin motor domain"/>
    <property type="match status" value="1"/>
</dbReference>
<organism evidence="17 18">
    <name type="scientific">Gadus morhua</name>
    <name type="common">Atlantic cod</name>
    <dbReference type="NCBI Taxonomy" id="8049"/>
    <lineage>
        <taxon>Eukaryota</taxon>
        <taxon>Metazoa</taxon>
        <taxon>Chordata</taxon>
        <taxon>Craniata</taxon>
        <taxon>Vertebrata</taxon>
        <taxon>Euteleostomi</taxon>
        <taxon>Actinopterygii</taxon>
        <taxon>Neopterygii</taxon>
        <taxon>Teleostei</taxon>
        <taxon>Neoteleostei</taxon>
        <taxon>Acanthomorphata</taxon>
        <taxon>Zeiogadaria</taxon>
        <taxon>Gadariae</taxon>
        <taxon>Gadiformes</taxon>
        <taxon>Gadoidei</taxon>
        <taxon>Gadidae</taxon>
        <taxon>Gadus</taxon>
    </lineage>
</organism>
<comment type="subcellular location">
    <subcellularLocation>
        <location evidence="1">Cytoplasm</location>
        <location evidence="1">Cytoskeleton</location>
    </subcellularLocation>
</comment>
<feature type="binding site" evidence="12">
    <location>
        <begin position="289"/>
        <end position="296"/>
    </location>
    <ligand>
        <name>ATP</name>
        <dbReference type="ChEBI" id="CHEBI:30616"/>
    </ligand>
</feature>
<feature type="region of interest" description="Disordered" evidence="15">
    <location>
        <begin position="90"/>
        <end position="119"/>
    </location>
</feature>
<keyword evidence="3" id="KW-0132">Cell division</keyword>
<keyword evidence="6" id="KW-0498">Mitosis</keyword>
<evidence type="ECO:0000256" key="2">
    <source>
        <dbReference type="ARBA" id="ARBA00022490"/>
    </source>
</evidence>
<evidence type="ECO:0000256" key="14">
    <source>
        <dbReference type="SAM" id="Coils"/>
    </source>
</evidence>
<dbReference type="InterPro" id="IPR054473">
    <property type="entry name" value="KIF2A-like_N"/>
</dbReference>
<dbReference type="InterPro" id="IPR027417">
    <property type="entry name" value="P-loop_NTPase"/>
</dbReference>
<evidence type="ECO:0000256" key="3">
    <source>
        <dbReference type="ARBA" id="ARBA00022618"/>
    </source>
</evidence>
<reference evidence="17" key="1">
    <citation type="submission" date="2025-08" db="UniProtKB">
        <authorList>
            <consortium name="Ensembl"/>
        </authorList>
    </citation>
    <scope>IDENTIFICATION</scope>
</reference>